<dbReference type="PANTHER" id="PTHR32097:SF17">
    <property type="entry name" value="CAMP-BINDING PROTEIN 1-RELATED"/>
    <property type="match status" value="1"/>
</dbReference>
<sequence length="568" mass="60872">MELSVPRPIPDSLIRPGETVNLVSPKIKIVIRWEDYGPDLCDLDMCCVALNHRGKVLDTVYSAKLSGMDGKLLHSGLAHRPQPSVAVDPSLPPLPLATFDFSIPSGTPINITLSPLPPPSPPAAVTMAPPPLPLAVITPPPDDSPAQQPMALAPVRALSSDRQHITAELTTLPQEVAALCFLVTSASGQRFFHFETAEVRVLDAENQCIGKCLVGAAGNASAMLIGSVVRDLEFDLWRLVAHQASCQGRTFADALPMVQELLAAIIPTVEIERRTDVPILRRGEQFLLDPRYTQGRLTVSVRWAADGDPLDVDLSCIPLNAAWQAVKDEVVFFSRLANSNGSIRHSGDQQSGRGEGDDERLTMALPQVPPDITGLGIALNVYTEGQNFGRCKSSHCRLLDAEGHELVRYSLAEHSEANCVAMALLFRLGPAAPWSIVALGMPTQGTLAMDAAPVFERLMMHLVEEDGRRALRVQTLPGGAPPPLDPALPTALPASGVPASGVPIQQPMVARPPGPPPQRPPPPARPHRVRAPPRLCPHRPSAASSSNWRVAPRSAPFPLLPSPPLPPP</sequence>
<dbReference type="Proteomes" id="UP001141327">
    <property type="component" value="Unassembled WGS sequence"/>
</dbReference>
<feature type="region of interest" description="Disordered" evidence="1">
    <location>
        <begin position="474"/>
        <end position="568"/>
    </location>
</feature>
<evidence type="ECO:0000313" key="4">
    <source>
        <dbReference type="Proteomes" id="UP001141327"/>
    </source>
</evidence>
<feature type="compositionally biased region" description="Pro residues" evidence="1">
    <location>
        <begin position="510"/>
        <end position="524"/>
    </location>
</feature>
<dbReference type="CDD" id="cd06974">
    <property type="entry name" value="TerD_like"/>
    <property type="match status" value="1"/>
</dbReference>
<name>A0ABQ8UZP3_9EUKA</name>
<dbReference type="Pfam" id="PF02342">
    <property type="entry name" value="TerD"/>
    <property type="match status" value="1"/>
</dbReference>
<proteinExistence type="predicted"/>
<reference evidence="3" key="1">
    <citation type="journal article" date="2022" name="bioRxiv">
        <title>Genomics of Preaxostyla Flagellates Illuminates Evolutionary Transitions and the Path Towards Mitochondrial Loss.</title>
        <authorList>
            <person name="Novak L.V.F."/>
            <person name="Treitli S.C."/>
            <person name="Pyrih J."/>
            <person name="Halakuc P."/>
            <person name="Pipaliya S.V."/>
            <person name="Vacek V."/>
            <person name="Brzon O."/>
            <person name="Soukal P."/>
            <person name="Eme L."/>
            <person name="Dacks J.B."/>
            <person name="Karnkowska A."/>
            <person name="Elias M."/>
            <person name="Hampl V."/>
        </authorList>
    </citation>
    <scope>NUCLEOTIDE SEQUENCE</scope>
    <source>
        <strain evidence="3">RCP-MX</strain>
    </source>
</reference>
<dbReference type="InterPro" id="IPR003325">
    <property type="entry name" value="TerD"/>
</dbReference>
<accession>A0ABQ8UZP3</accession>
<organism evidence="3 4">
    <name type="scientific">Paratrimastix pyriformis</name>
    <dbReference type="NCBI Taxonomy" id="342808"/>
    <lineage>
        <taxon>Eukaryota</taxon>
        <taxon>Metamonada</taxon>
        <taxon>Preaxostyla</taxon>
        <taxon>Paratrimastigidae</taxon>
        <taxon>Paratrimastix</taxon>
    </lineage>
</organism>
<dbReference type="PANTHER" id="PTHR32097">
    <property type="entry name" value="CAMP-BINDING PROTEIN 1-RELATED"/>
    <property type="match status" value="1"/>
</dbReference>
<comment type="caution">
    <text evidence="3">The sequence shown here is derived from an EMBL/GenBank/DDBJ whole genome shotgun (WGS) entry which is preliminary data.</text>
</comment>
<evidence type="ECO:0000256" key="1">
    <source>
        <dbReference type="SAM" id="MobiDB-lite"/>
    </source>
</evidence>
<evidence type="ECO:0000259" key="2">
    <source>
        <dbReference type="Pfam" id="PF02342"/>
    </source>
</evidence>
<protein>
    <submittedName>
        <fullName evidence="3">Stress protein</fullName>
    </submittedName>
</protein>
<gene>
    <name evidence="3" type="ORF">PAPYR_864</name>
</gene>
<keyword evidence="4" id="KW-1185">Reference proteome</keyword>
<feature type="domain" description="TerD" evidence="2">
    <location>
        <begin position="280"/>
        <end position="448"/>
    </location>
</feature>
<dbReference type="EMBL" id="JAPMOS010000003">
    <property type="protein sequence ID" value="KAJ4462270.1"/>
    <property type="molecule type" value="Genomic_DNA"/>
</dbReference>
<evidence type="ECO:0000313" key="3">
    <source>
        <dbReference type="EMBL" id="KAJ4462270.1"/>
    </source>
</evidence>
<dbReference type="Gene3D" id="2.60.60.30">
    <property type="entry name" value="sav2460 like domains"/>
    <property type="match status" value="2"/>
</dbReference>
<dbReference type="InterPro" id="IPR051324">
    <property type="entry name" value="Stress/Tellurium_Resist"/>
</dbReference>
<feature type="compositionally biased region" description="Pro residues" evidence="1">
    <location>
        <begin position="558"/>
        <end position="568"/>
    </location>
</feature>